<dbReference type="InterPro" id="IPR055087">
    <property type="entry name" value="GldL-like_N"/>
</dbReference>
<feature type="domain" description="Gliding motility protein GldL-like N-terminal" evidence="2">
    <location>
        <begin position="13"/>
        <end position="48"/>
    </location>
</feature>
<keyword evidence="4" id="KW-1185">Reference proteome</keyword>
<dbReference type="AlphaFoldDB" id="A0A0D8JF82"/>
<accession>A0A0D8JF82</accession>
<dbReference type="EMBL" id="JRHC01000001">
    <property type="protein sequence ID" value="KJF45572.1"/>
    <property type="molecule type" value="Genomic_DNA"/>
</dbReference>
<evidence type="ECO:0000313" key="3">
    <source>
        <dbReference type="EMBL" id="KJF45572.1"/>
    </source>
</evidence>
<protein>
    <recommendedName>
        <fullName evidence="2">Gliding motility protein GldL-like N-terminal domain-containing protein</fullName>
    </recommendedName>
</protein>
<feature type="transmembrane region" description="Helical" evidence="1">
    <location>
        <begin position="35"/>
        <end position="54"/>
    </location>
</feature>
<proteinExistence type="predicted"/>
<keyword evidence="1" id="KW-0812">Transmembrane</keyword>
<reference evidence="3 4" key="1">
    <citation type="submission" date="2014-09" db="EMBL/GenBank/DDBJ databases">
        <title>Draft Genome Sequence of Draconibacterium sp. JN14CK-3.</title>
        <authorList>
            <person name="Dong C."/>
            <person name="Lai Q."/>
            <person name="Shao Z."/>
        </authorList>
    </citation>
    <scope>NUCLEOTIDE SEQUENCE [LARGE SCALE GENOMIC DNA]</scope>
    <source>
        <strain evidence="3 4">JN14CK-3</strain>
    </source>
</reference>
<evidence type="ECO:0000313" key="4">
    <source>
        <dbReference type="Proteomes" id="UP000032544"/>
    </source>
</evidence>
<name>A0A0D8JF82_9BACT</name>
<dbReference type="OrthoDB" id="1123286at2"/>
<keyword evidence="1" id="KW-0472">Membrane</keyword>
<keyword evidence="1" id="KW-1133">Transmembrane helix</keyword>
<dbReference type="Pfam" id="PF22827">
    <property type="entry name" value="GldL_N"/>
    <property type="match status" value="1"/>
</dbReference>
<feature type="transmembrane region" description="Helical" evidence="1">
    <location>
        <begin position="12"/>
        <end position="29"/>
    </location>
</feature>
<sequence>MTDKQVTKVIGFIYSIGAVMVLVGAFFRLQHYPYGLSLLFLGFMFGAVSSAFDISRLKKKIKRLEKQLHQ</sequence>
<comment type="caution">
    <text evidence="3">The sequence shown here is derived from an EMBL/GenBank/DDBJ whole genome shotgun (WGS) entry which is preliminary data.</text>
</comment>
<organism evidence="3 4">
    <name type="scientific">Draconibacterium sediminis</name>
    <dbReference type="NCBI Taxonomy" id="1544798"/>
    <lineage>
        <taxon>Bacteria</taxon>
        <taxon>Pseudomonadati</taxon>
        <taxon>Bacteroidota</taxon>
        <taxon>Bacteroidia</taxon>
        <taxon>Marinilabiliales</taxon>
        <taxon>Prolixibacteraceae</taxon>
        <taxon>Draconibacterium</taxon>
    </lineage>
</organism>
<gene>
    <name evidence="3" type="ORF">LH29_09545</name>
</gene>
<evidence type="ECO:0000259" key="2">
    <source>
        <dbReference type="Pfam" id="PF22827"/>
    </source>
</evidence>
<dbReference type="Proteomes" id="UP000032544">
    <property type="component" value="Unassembled WGS sequence"/>
</dbReference>
<evidence type="ECO:0000256" key="1">
    <source>
        <dbReference type="SAM" id="Phobius"/>
    </source>
</evidence>
<dbReference type="RefSeq" id="WP_045027973.1">
    <property type="nucleotide sequence ID" value="NZ_JRHC01000001.1"/>
</dbReference>